<evidence type="ECO:0000313" key="1">
    <source>
        <dbReference type="EMBL" id="QQP90914.1"/>
    </source>
</evidence>
<sequence length="145" mass="14931">MILSSLPPPTVPPAVLVHGIDGLRAALAAAADLGRPLTVLSFPGAAGSAGASWFHALVCMGSADYPDVPVTAVLDCGGQPGHALAALRVGVRHLLLADSVPAWTRVRAIAETAGGTLYGFAGPVFDPRFFRDPVRGCREWLAVNP</sequence>
<dbReference type="InterPro" id="IPR013785">
    <property type="entry name" value="Aldolase_TIM"/>
</dbReference>
<name>A0ABX7B949_9PROT</name>
<protein>
    <submittedName>
        <fullName evidence="1">Uncharacterized protein</fullName>
    </submittedName>
</protein>
<dbReference type="RefSeq" id="WP_201078327.1">
    <property type="nucleotide sequence ID" value="NZ_CP067420.1"/>
</dbReference>
<evidence type="ECO:0000313" key="2">
    <source>
        <dbReference type="Proteomes" id="UP000595197"/>
    </source>
</evidence>
<keyword evidence="2" id="KW-1185">Reference proteome</keyword>
<dbReference type="Gene3D" id="3.20.20.70">
    <property type="entry name" value="Aldolase class I"/>
    <property type="match status" value="1"/>
</dbReference>
<reference evidence="1" key="1">
    <citation type="submission" date="2021-02" db="EMBL/GenBank/DDBJ databases">
        <title>Skermanella TT6 skin isolate.</title>
        <authorList>
            <person name="Lee K."/>
            <person name="Ganzorig M."/>
        </authorList>
    </citation>
    <scope>NUCLEOTIDE SEQUENCE</scope>
    <source>
        <strain evidence="1">TT6</strain>
    </source>
</reference>
<gene>
    <name evidence="1" type="ORF">IGS68_06740</name>
</gene>
<organism evidence="1 2">
    <name type="scientific">Skermanella cutis</name>
    <dbReference type="NCBI Taxonomy" id="2775420"/>
    <lineage>
        <taxon>Bacteria</taxon>
        <taxon>Pseudomonadati</taxon>
        <taxon>Pseudomonadota</taxon>
        <taxon>Alphaproteobacteria</taxon>
        <taxon>Rhodospirillales</taxon>
        <taxon>Azospirillaceae</taxon>
        <taxon>Skermanella</taxon>
    </lineage>
</organism>
<dbReference type="Proteomes" id="UP000595197">
    <property type="component" value="Chromosome"/>
</dbReference>
<accession>A0ABX7B949</accession>
<dbReference type="EMBL" id="CP067420">
    <property type="protein sequence ID" value="QQP90914.1"/>
    <property type="molecule type" value="Genomic_DNA"/>
</dbReference>
<proteinExistence type="predicted"/>
<dbReference type="SUPFAM" id="SSF51569">
    <property type="entry name" value="Aldolase"/>
    <property type="match status" value="1"/>
</dbReference>